<sequence>MKNTLIDQILHIIIDDKFDEDVINELISNDKTVNEKRQLKEIIIALRQSNYITLRKVSESHLTGNINNIFVDIIIVPKQNYLDKLIVRPKTKNVTSFKDFIDSFFVFDNSVFSAMFNTQFQNKNKKMAVSSLIKLLVATNIYFLNQENKLTLKNKYIINNSDISVLSAGLNINDVGKSISYQELLSRMLLASDNTAMDILLKVIEPHDMTKLYEECLDIEYGHIELTNILYLKNWSAFQSKEYMKEVQWINGQDYFLSMKEIQKIINYLCNQSWLPWDDLPNNQMIYKGGNAPGVLSAIWMNRNNRKVLAFAFNIPREINLVEELYIYENARKLMEFENLL</sequence>
<name>Q9WW34_PEDPE</name>
<gene>
    <name evidence="2" type="primary">penB</name>
</gene>
<dbReference type="AlphaFoldDB" id="Q9WW34"/>
<accession>Q9WW34</accession>
<reference evidence="3" key="2">
    <citation type="journal article" date="2000" name="Plasmid">
        <title>Nucleotide sequence and analysis of plasmid pMD136 from Pediococcus pentosaceus FBB61 (ATCC43200) involved in pediocin A production.</title>
        <authorList>
            <person name="Giacomini A."/>
            <person name="Squartini A."/>
            <person name="Nuti M.P."/>
        </authorList>
    </citation>
    <scope>NUCLEOTIDE SEQUENCE</scope>
    <source>
        <strain evidence="3">ATCC 43200</strain>
        <plasmid evidence="3">pMD136</plasmid>
    </source>
</reference>
<evidence type="ECO:0000313" key="3">
    <source>
        <dbReference type="EMBL" id="AAD39624.1"/>
    </source>
</evidence>
<dbReference type="EMBL" id="AF033858">
    <property type="protein sequence ID" value="AAD39624.1"/>
    <property type="molecule type" value="Genomic_DNA"/>
</dbReference>
<protein>
    <submittedName>
        <fullName evidence="2">PenB</fullName>
    </submittedName>
</protein>
<dbReference type="SMR" id="Q9WW34"/>
<evidence type="ECO:0000259" key="1">
    <source>
        <dbReference type="Pfam" id="PF13354"/>
    </source>
</evidence>
<dbReference type="InterPro" id="IPR045155">
    <property type="entry name" value="Beta-lactam_cat"/>
</dbReference>
<dbReference type="EMBL" id="AF069302">
    <property type="protein sequence ID" value="AAD25900.1"/>
    <property type="molecule type" value="Genomic_DNA"/>
</dbReference>
<feature type="domain" description="Beta-lactamase class A catalytic" evidence="1">
    <location>
        <begin position="121"/>
        <end position="215"/>
    </location>
</feature>
<dbReference type="RefSeq" id="WP_010889638.1">
    <property type="nucleotide sequence ID" value="NC_001277.1"/>
</dbReference>
<dbReference type="InterPro" id="IPR012338">
    <property type="entry name" value="Beta-lactam/transpept-like"/>
</dbReference>
<dbReference type="SUPFAM" id="SSF56601">
    <property type="entry name" value="beta-lactamase/transpeptidase-like"/>
    <property type="match status" value="1"/>
</dbReference>
<dbReference type="Pfam" id="PF13354">
    <property type="entry name" value="Beta-lactamase2"/>
    <property type="match status" value="1"/>
</dbReference>
<geneLocation type="plasmid" evidence="3">
    <name>pMD136</name>
</geneLocation>
<reference evidence="2" key="1">
    <citation type="submission" date="1998-06" db="EMBL/GenBank/DDBJ databases">
        <title>Pediococcus pentosaceus pediocin A encoding plasmid, pMD136.</title>
        <authorList>
            <person name="Kantor A."/>
            <person name="Mett A."/>
            <person name="Shapira R."/>
        </authorList>
    </citation>
    <scope>NUCLEOTIDE SEQUENCE</scope>
    <source>
        <strain evidence="2">ATCC 43200</strain>
        <plasmid evidence="2">pMD136</plasmid>
    </source>
</reference>
<organism evidence="3">
    <name type="scientific">Pediococcus pentosaceus</name>
    <dbReference type="NCBI Taxonomy" id="1255"/>
    <lineage>
        <taxon>Bacteria</taxon>
        <taxon>Bacillati</taxon>
        <taxon>Bacillota</taxon>
        <taxon>Bacilli</taxon>
        <taxon>Lactobacillales</taxon>
        <taxon>Lactobacillaceae</taxon>
        <taxon>Pediococcus</taxon>
    </lineage>
</organism>
<dbReference type="GO" id="GO:0008800">
    <property type="term" value="F:beta-lactamase activity"/>
    <property type="evidence" value="ECO:0007669"/>
    <property type="project" value="InterPro"/>
</dbReference>
<proteinExistence type="predicted"/>
<keyword evidence="3" id="KW-0614">Plasmid</keyword>
<dbReference type="GO" id="GO:0030655">
    <property type="term" value="P:beta-lactam antibiotic catabolic process"/>
    <property type="evidence" value="ECO:0007669"/>
    <property type="project" value="InterPro"/>
</dbReference>
<evidence type="ECO:0000313" key="2">
    <source>
        <dbReference type="EMBL" id="AAD25900.1"/>
    </source>
</evidence>
<dbReference type="Gene3D" id="3.40.710.10">
    <property type="entry name" value="DD-peptidase/beta-lactamase superfamily"/>
    <property type="match status" value="1"/>
</dbReference>